<evidence type="ECO:0000313" key="8">
    <source>
        <dbReference type="RefSeq" id="XP_029001753.1"/>
    </source>
</evidence>
<evidence type="ECO:0000256" key="4">
    <source>
        <dbReference type="ARBA" id="ARBA00038123"/>
    </source>
</evidence>
<comment type="subcellular location">
    <subcellularLocation>
        <location evidence="1">Cytoplasm</location>
        <location evidence="1">Cytoskeleton</location>
        <location evidence="1">Microtubule organizing center</location>
        <location evidence="1">Centrosome</location>
        <location evidence="1">Centriole</location>
    </subcellularLocation>
</comment>
<dbReference type="GO" id="GO:0005814">
    <property type="term" value="C:centriole"/>
    <property type="evidence" value="ECO:0007669"/>
    <property type="project" value="UniProtKB-SubCell"/>
</dbReference>
<evidence type="ECO:0000256" key="2">
    <source>
        <dbReference type="ARBA" id="ARBA00022490"/>
    </source>
</evidence>
<dbReference type="SUPFAM" id="SSF57997">
    <property type="entry name" value="Tropomyosin"/>
    <property type="match status" value="1"/>
</dbReference>
<dbReference type="InterPro" id="IPR051877">
    <property type="entry name" value="Centriole_BasalBody_StrucProt"/>
</dbReference>
<reference evidence="8" key="1">
    <citation type="submission" date="2025-08" db="UniProtKB">
        <authorList>
            <consortium name="RefSeq"/>
        </authorList>
    </citation>
    <scope>IDENTIFICATION</scope>
</reference>
<feature type="coiled-coil region" evidence="5">
    <location>
        <begin position="74"/>
        <end position="147"/>
    </location>
</feature>
<keyword evidence="7" id="KW-1185">Reference proteome</keyword>
<feature type="coiled-coil region" evidence="5">
    <location>
        <begin position="336"/>
        <end position="422"/>
    </location>
</feature>
<evidence type="ECO:0000256" key="1">
    <source>
        <dbReference type="ARBA" id="ARBA00004114"/>
    </source>
</evidence>
<sequence length="1197" mass="139076">MSTAERKFVNLRKRLDQLGYRQPLGIESLPLVEKLFSDLVHTTESLRNAKLSAGKTEKENKNLDAFLEPYKTENGRLVRENNDLHLELLKLKEEKDRVTRELKNHIRKLDHETCDLKFLNNQYVHKVRCLEKDSKAKAERIQQLQEKNMQAVVQTPGGKKRSIPFRRQRMQIDELLPPPFTSRYPVLQPDDPYVADLIQLADGRIHELQEDIIKVKLELENAQECIKHSNTQVEERDKEIERLNRALHGGRPHDVISLEAQNVSNEKLISHLNLQIEYLQETNRTLEQTVQGLQQKKRDASSEVANLSLKNLELCEELTHIDDLAKKLEMDKERVLETADMELQENKNEIQRQQKVIEGLEDIITKIRREQTEGDFEKDRLRDQLVELKDQNEKMEGLVNFLEEEKIRLQDKIEKMMAADKQLVLELEALRTKHGVCGRERSPSRLDAFVKSLEEERDYYRQEAERYKRTRRGGVLDLSPSLSPSKSRSPKSKANHVRNYIKLYFLDYVYEKICKRFTILWLIQGGLAEEELLRLLKERDEMQAAFVEFEKHMDEVQTNAKALGEERDHYKALFRKAQGDVAHGTDQSADVIKLQEEIKQAEIKMQQLSIERDTLTERLKVTETSALIDREGAQQKVLDLEKAVRSLEKERLDLRSQVSLLKESKEAVEVELKVRSATEAQIAEEVAQQRVESNALRLLQEQMEQSLSDIQHRLSVKMNELCAAHEQIEKLEEKIGELSQRNSKHKEEMAVLQKSISALDREKDGLLDEVDQKTEKLVVLQAELSNKEKTLEDVRLTVTNMDKSLGQLQGALNSREREITSLRRQLDAAQDELTGLRKDKEITIRENRRLQDDLVTMTRENQAVHMEMEDVLHNKDELKLRVHAYISEVSRIEKMMAAKEQENRDLLERFRMAHSEMEERDQKLQKAEGLNNSIRLELLSSDTERRHLRDTVSQQEREIQQHLQALQAYDGQVSSLVRGTSRLEEELHKAQQEKANLVSDLASVRELCVKLDSGKELAARQLTSKSMDLERVTGELEDVRCEMELLKKQLASERLTVRNLETLLSTNRHKEFQTQLTASERESELKILRDRLALADSKTAEHSKEVSQLRSRVSQLQTEMDVLKRQLTSERFERERAVQEMRRQGLSFSSLHSSPPLSVSTSPHQLSPERSILRSLDRSDKTADKSVSFKDLSQTSK</sequence>
<organism evidence="7 8">
    <name type="scientific">Betta splendens</name>
    <name type="common">Siamese fighting fish</name>
    <dbReference type="NCBI Taxonomy" id="158456"/>
    <lineage>
        <taxon>Eukaryota</taxon>
        <taxon>Metazoa</taxon>
        <taxon>Chordata</taxon>
        <taxon>Craniata</taxon>
        <taxon>Vertebrata</taxon>
        <taxon>Euteleostomi</taxon>
        <taxon>Actinopterygii</taxon>
        <taxon>Neopterygii</taxon>
        <taxon>Teleostei</taxon>
        <taxon>Neoteleostei</taxon>
        <taxon>Acanthomorphata</taxon>
        <taxon>Anabantaria</taxon>
        <taxon>Anabantiformes</taxon>
        <taxon>Anabantoidei</taxon>
        <taxon>Osphronemidae</taxon>
        <taxon>Betta</taxon>
    </lineage>
</organism>
<dbReference type="InParanoid" id="A0A6P7M6F3"/>
<dbReference type="PANTHER" id="PTHR20544">
    <property type="entry name" value="CENTROSOMAL PROTEIN CEP135"/>
    <property type="match status" value="1"/>
</dbReference>
<accession>A0A6P7M6F3</accession>
<dbReference type="GeneID" id="114853049"/>
<feature type="coiled-coil region" evidence="5">
    <location>
        <begin position="1099"/>
        <end position="1126"/>
    </location>
</feature>
<evidence type="ECO:0000313" key="7">
    <source>
        <dbReference type="Proteomes" id="UP000515150"/>
    </source>
</evidence>
<keyword evidence="3" id="KW-0206">Cytoskeleton</keyword>
<feature type="coiled-coil region" evidence="5">
    <location>
        <begin position="945"/>
        <end position="1063"/>
    </location>
</feature>
<feature type="compositionally biased region" description="Basic and acidic residues" evidence="6">
    <location>
        <begin position="1171"/>
        <end position="1188"/>
    </location>
</feature>
<protein>
    <submittedName>
        <fullName evidence="8">Centrosomal protein of 135 kDa isoform X1</fullName>
    </submittedName>
</protein>
<dbReference type="AlphaFoldDB" id="A0A6P7M6F3"/>
<dbReference type="Proteomes" id="UP000515150">
    <property type="component" value="Chromosome 4"/>
</dbReference>
<evidence type="ECO:0000256" key="5">
    <source>
        <dbReference type="SAM" id="Coils"/>
    </source>
</evidence>
<name>A0A6P7M6F3_BETSP</name>
<dbReference type="FunCoup" id="A0A6P7M6F3">
    <property type="interactions" value="969"/>
</dbReference>
<keyword evidence="2" id="KW-0963">Cytoplasm</keyword>
<evidence type="ECO:0000256" key="6">
    <source>
        <dbReference type="SAM" id="MobiDB-lite"/>
    </source>
</evidence>
<dbReference type="OrthoDB" id="10254663at2759"/>
<evidence type="ECO:0000256" key="3">
    <source>
        <dbReference type="ARBA" id="ARBA00023212"/>
    </source>
</evidence>
<dbReference type="CDD" id="cd22292">
    <property type="entry name" value="cc_Cep135_MBD"/>
    <property type="match status" value="1"/>
</dbReference>
<feature type="region of interest" description="Disordered" evidence="6">
    <location>
        <begin position="1143"/>
        <end position="1197"/>
    </location>
</feature>
<feature type="coiled-coil region" evidence="5">
    <location>
        <begin position="205"/>
        <end position="310"/>
    </location>
</feature>
<feature type="coiled-coil region" evidence="5">
    <location>
        <begin position="728"/>
        <end position="846"/>
    </location>
</feature>
<dbReference type="KEGG" id="bspl:114853049"/>
<dbReference type="PANTHER" id="PTHR20544:SF0">
    <property type="entry name" value="NUCLEOPROTEIN TPR_MLP1 DOMAIN-CONTAINING PROTEIN"/>
    <property type="match status" value="1"/>
</dbReference>
<feature type="coiled-coil region" evidence="5">
    <location>
        <begin position="591"/>
        <end position="664"/>
    </location>
</feature>
<dbReference type="RefSeq" id="XP_029001753.1">
    <property type="nucleotide sequence ID" value="XM_029145920.3"/>
</dbReference>
<proteinExistence type="inferred from homology"/>
<dbReference type="Gene3D" id="1.10.287.1490">
    <property type="match status" value="1"/>
</dbReference>
<gene>
    <name evidence="8" type="primary">cep135</name>
</gene>
<comment type="similarity">
    <text evidence="4">Belongs to the CEP135/TSGA10 family.</text>
</comment>
<keyword evidence="5" id="KW-0175">Coiled coil</keyword>
<dbReference type="CTD" id="9662"/>
<feature type="compositionally biased region" description="Low complexity" evidence="6">
    <location>
        <begin position="1146"/>
        <end position="1163"/>
    </location>
</feature>